<name>A0AAT9G7W0_9RICK</name>
<protein>
    <submittedName>
        <fullName evidence="1">Uncharacterized protein</fullName>
    </submittedName>
</protein>
<reference evidence="1" key="1">
    <citation type="submission" date="2024-01" db="EMBL/GenBank/DDBJ databases">
        <title>Sequencing the genomes of a sandfly, Sergentomyia squamirostris, and its two endosymbionts.</title>
        <authorList>
            <person name="Itokawa K."/>
            <person name="Sanjoba C."/>
        </authorList>
    </citation>
    <scope>NUCLEOTIDE SEQUENCE</scope>
    <source>
        <strain evidence="1">RiSSQ</strain>
    </source>
</reference>
<gene>
    <name evidence="1" type="ORF">DMENIID0002_05530</name>
</gene>
<dbReference type="AlphaFoldDB" id="A0AAT9G7W0"/>
<proteinExistence type="predicted"/>
<accession>A0AAT9G7W0</accession>
<sequence length="73" mass="8022">MTDSLPSNSYFSKSEKIEDDNLVVNPTVNLDTVSDDSVSPPSFSLPYPVANSTFYTSLVDLQGDTNNHNNNHN</sequence>
<dbReference type="EMBL" id="AP029170">
    <property type="protein sequence ID" value="BFD45907.1"/>
    <property type="molecule type" value="Genomic_DNA"/>
</dbReference>
<organism evidence="1">
    <name type="scientific">Candidatus Tisiphia endosymbiont of Sergentomyia squamirostris</name>
    <dbReference type="NCBI Taxonomy" id="3113639"/>
    <lineage>
        <taxon>Bacteria</taxon>
        <taxon>Pseudomonadati</taxon>
        <taxon>Pseudomonadota</taxon>
        <taxon>Alphaproteobacteria</taxon>
        <taxon>Rickettsiales</taxon>
        <taxon>Rickettsiaceae</taxon>
        <taxon>Rickettsieae</taxon>
        <taxon>Candidatus Tisiphia</taxon>
    </lineage>
</organism>
<evidence type="ECO:0000313" key="1">
    <source>
        <dbReference type="EMBL" id="BFD45907.1"/>
    </source>
</evidence>